<sequence length="363" mass="40269">MRKFFLTTLLIPALVAMLGSCGPNNSSKESASQPAASKPTSLTSISTSQGPLTPQSTLDISVSIKGDSVQLDSVVIFFEAVRLASSQATSLSASLAPLPLGKQTLTAKLFLNNGVTEQHALPLTLLAQTPPQKFDFRKLETYTHDPDAYTQGLLYHDGFLYESTGTRGESTLRKVDILTGKVLQQTPLDSRYFGEGLAFWDNSLIQLTWTSNIGFVYDIETFEQKRTFNYPTEGWGLASTDTELVMSDGTEYLYFLNPVTLAETRRIQVYNHQEKILYLNELEVAGGLIYANVYQTDVIVMIDPASGAVVGDVSLEGIFNKQGYSRRLDVLNGIAWDEKGKRLFVTGKWWPKLYLIELFKIQS</sequence>
<gene>
    <name evidence="3" type="ORF">RT717_20955</name>
</gene>
<evidence type="ECO:0000313" key="4">
    <source>
        <dbReference type="Proteomes" id="UP001302349"/>
    </source>
</evidence>
<dbReference type="InterPro" id="IPR011044">
    <property type="entry name" value="Quino_amine_DH_bsu"/>
</dbReference>
<dbReference type="PANTHER" id="PTHR31270">
    <property type="entry name" value="GLUTAMINYL-PEPTIDE CYCLOTRANSFERASE"/>
    <property type="match status" value="1"/>
</dbReference>
<evidence type="ECO:0000256" key="1">
    <source>
        <dbReference type="SAM" id="MobiDB-lite"/>
    </source>
</evidence>
<dbReference type="InterPro" id="IPR015943">
    <property type="entry name" value="WD40/YVTN_repeat-like_dom_sf"/>
</dbReference>
<dbReference type="InterPro" id="IPR007788">
    <property type="entry name" value="QCT"/>
</dbReference>
<feature type="signal peptide" evidence="2">
    <location>
        <begin position="1"/>
        <end position="18"/>
    </location>
</feature>
<reference evidence="3 4" key="1">
    <citation type="journal article" date="2023" name="Microbiol. Resour. Announc.">
        <title>Complete Genome Sequence of Imperialibacter roseus strain P4T.</title>
        <authorList>
            <person name="Tizabi D.R."/>
            <person name="Bachvaroff T."/>
            <person name="Hill R.T."/>
        </authorList>
    </citation>
    <scope>NUCLEOTIDE SEQUENCE [LARGE SCALE GENOMIC DNA]</scope>
    <source>
        <strain evidence="3 4">P4T</strain>
    </source>
</reference>
<dbReference type="Gene3D" id="2.130.10.10">
    <property type="entry name" value="YVTN repeat-like/Quinoprotein amine dehydrogenase"/>
    <property type="match status" value="1"/>
</dbReference>
<dbReference type="SUPFAM" id="SSF50969">
    <property type="entry name" value="YVTN repeat-like/Quinoprotein amine dehydrogenase"/>
    <property type="match status" value="1"/>
</dbReference>
<organism evidence="3 4">
    <name type="scientific">Imperialibacter roseus</name>
    <dbReference type="NCBI Taxonomy" id="1324217"/>
    <lineage>
        <taxon>Bacteria</taxon>
        <taxon>Pseudomonadati</taxon>
        <taxon>Bacteroidota</taxon>
        <taxon>Cytophagia</taxon>
        <taxon>Cytophagales</taxon>
        <taxon>Flammeovirgaceae</taxon>
        <taxon>Imperialibacter</taxon>
    </lineage>
</organism>
<keyword evidence="4" id="KW-1185">Reference proteome</keyword>
<dbReference type="PANTHER" id="PTHR31270:SF1">
    <property type="entry name" value="GLUTAMINYL-PEPTIDE CYCLOTRANSFERASE"/>
    <property type="match status" value="1"/>
</dbReference>
<accession>A0ABZ0IKK9</accession>
<dbReference type="Proteomes" id="UP001302349">
    <property type="component" value="Chromosome"/>
</dbReference>
<protein>
    <submittedName>
        <fullName evidence="3">Glutaminyl-peptide cyclotransferase</fullName>
    </submittedName>
</protein>
<dbReference type="Pfam" id="PF05096">
    <property type="entry name" value="Glu_cyclase_2"/>
    <property type="match status" value="1"/>
</dbReference>
<evidence type="ECO:0000256" key="2">
    <source>
        <dbReference type="SAM" id="SignalP"/>
    </source>
</evidence>
<dbReference type="RefSeq" id="WP_317488307.1">
    <property type="nucleotide sequence ID" value="NZ_CP136051.1"/>
</dbReference>
<evidence type="ECO:0000313" key="3">
    <source>
        <dbReference type="EMBL" id="WOK05548.1"/>
    </source>
</evidence>
<proteinExistence type="predicted"/>
<name>A0ABZ0IKK9_9BACT</name>
<feature type="region of interest" description="Disordered" evidence="1">
    <location>
        <begin position="25"/>
        <end position="54"/>
    </location>
</feature>
<feature type="chain" id="PRO_5047431488" evidence="2">
    <location>
        <begin position="19"/>
        <end position="363"/>
    </location>
</feature>
<dbReference type="EMBL" id="CP136051">
    <property type="protein sequence ID" value="WOK05548.1"/>
    <property type="molecule type" value="Genomic_DNA"/>
</dbReference>
<keyword evidence="2" id="KW-0732">Signal</keyword>
<dbReference type="PROSITE" id="PS51257">
    <property type="entry name" value="PROKAR_LIPOPROTEIN"/>
    <property type="match status" value="1"/>
</dbReference>